<reference evidence="1" key="1">
    <citation type="submission" date="2016-05" db="EMBL/GenBank/DDBJ databases">
        <authorList>
            <person name="Lavstsen T."/>
            <person name="Jespersen J.S."/>
        </authorList>
    </citation>
    <scope>NUCLEOTIDE SEQUENCE</scope>
    <source>
        <tissue evidence="1">Brain</tissue>
    </source>
</reference>
<protein>
    <submittedName>
        <fullName evidence="1">Mannosidase, alpha, class 2A, member 1</fullName>
    </submittedName>
</protein>
<evidence type="ECO:0000313" key="1">
    <source>
        <dbReference type="EMBL" id="SBR34352.1"/>
    </source>
</evidence>
<reference evidence="1" key="2">
    <citation type="submission" date="2016-06" db="EMBL/GenBank/DDBJ databases">
        <title>The genome of a short-lived fish provides insights into sex chromosome evolution and the genetic control of aging.</title>
        <authorList>
            <person name="Reichwald K."/>
            <person name="Felder M."/>
            <person name="Petzold A."/>
            <person name="Koch P."/>
            <person name="Groth M."/>
            <person name="Platzer M."/>
        </authorList>
    </citation>
    <scope>NUCLEOTIDE SEQUENCE</scope>
    <source>
        <tissue evidence="1">Brain</tissue>
    </source>
</reference>
<sequence>APFVGQVSHCCVTTTSQTPPTSRCCCTPWRSVHSVCTLT</sequence>
<dbReference type="EMBL" id="HAEE01014302">
    <property type="protein sequence ID" value="SBR34352.1"/>
    <property type="molecule type" value="Transcribed_RNA"/>
</dbReference>
<dbReference type="AlphaFoldDB" id="A0A1A8KPQ0"/>
<name>A0A1A8KPQ0_NOTKU</name>
<accession>A0A1A8KPQ0</accession>
<organism evidence="1">
    <name type="scientific">Nothobranchius kuhntae</name>
    <name type="common">Beira killifish</name>
    <dbReference type="NCBI Taxonomy" id="321403"/>
    <lineage>
        <taxon>Eukaryota</taxon>
        <taxon>Metazoa</taxon>
        <taxon>Chordata</taxon>
        <taxon>Craniata</taxon>
        <taxon>Vertebrata</taxon>
        <taxon>Euteleostomi</taxon>
        <taxon>Actinopterygii</taxon>
        <taxon>Neopterygii</taxon>
        <taxon>Teleostei</taxon>
        <taxon>Neoteleostei</taxon>
        <taxon>Acanthomorphata</taxon>
        <taxon>Ovalentaria</taxon>
        <taxon>Atherinomorphae</taxon>
        <taxon>Cyprinodontiformes</taxon>
        <taxon>Nothobranchiidae</taxon>
        <taxon>Nothobranchius</taxon>
    </lineage>
</organism>
<feature type="non-terminal residue" evidence="1">
    <location>
        <position position="39"/>
    </location>
</feature>
<feature type="non-terminal residue" evidence="1">
    <location>
        <position position="1"/>
    </location>
</feature>
<gene>
    <name evidence="1" type="primary">MAN2A1</name>
</gene>
<proteinExistence type="predicted"/>